<proteinExistence type="predicted"/>
<keyword evidence="2" id="KW-1185">Reference proteome</keyword>
<comment type="caution">
    <text evidence="1">The sequence shown here is derived from an EMBL/GenBank/DDBJ whole genome shotgun (WGS) entry which is preliminary data.</text>
</comment>
<gene>
    <name evidence="1" type="ORF">CY0110_21862</name>
</gene>
<dbReference type="EMBL" id="AAXW01000004">
    <property type="protein sequence ID" value="EAZ92787.1"/>
    <property type="molecule type" value="Genomic_DNA"/>
</dbReference>
<dbReference type="RefSeq" id="WP_008273931.1">
    <property type="nucleotide sequence ID" value="NZ_AAXW01000004.1"/>
</dbReference>
<organism evidence="1 2">
    <name type="scientific">Crocosphaera chwakensis CCY0110</name>
    <dbReference type="NCBI Taxonomy" id="391612"/>
    <lineage>
        <taxon>Bacteria</taxon>
        <taxon>Bacillati</taxon>
        <taxon>Cyanobacteriota</taxon>
        <taxon>Cyanophyceae</taxon>
        <taxon>Oscillatoriophycideae</taxon>
        <taxon>Chroococcales</taxon>
        <taxon>Aphanothecaceae</taxon>
        <taxon>Crocosphaera</taxon>
        <taxon>Crocosphaera chwakensis</taxon>
    </lineage>
</organism>
<reference evidence="1 2" key="1">
    <citation type="submission" date="2007-03" db="EMBL/GenBank/DDBJ databases">
        <authorList>
            <person name="Stal L."/>
            <person name="Ferriera S."/>
            <person name="Johnson J."/>
            <person name="Kravitz S."/>
            <person name="Beeson K."/>
            <person name="Sutton G."/>
            <person name="Rogers Y.-H."/>
            <person name="Friedman R."/>
            <person name="Frazier M."/>
            <person name="Venter J.C."/>
        </authorList>
    </citation>
    <scope>NUCLEOTIDE SEQUENCE [LARGE SCALE GENOMIC DNA]</scope>
    <source>
        <strain evidence="1 2">CCY0110</strain>
    </source>
</reference>
<accession>A3IKR8</accession>
<dbReference type="AlphaFoldDB" id="A3IKR8"/>
<sequence>MSNIIISDLEKINNKNQMIDVLANQQQLVKGGGVEVEFSITIKIKK</sequence>
<evidence type="ECO:0000313" key="2">
    <source>
        <dbReference type="Proteomes" id="UP000003781"/>
    </source>
</evidence>
<dbReference type="Proteomes" id="UP000003781">
    <property type="component" value="Unassembled WGS sequence"/>
</dbReference>
<protein>
    <submittedName>
        <fullName evidence="1">Uncharacterized protein</fullName>
    </submittedName>
</protein>
<evidence type="ECO:0000313" key="1">
    <source>
        <dbReference type="EMBL" id="EAZ92787.1"/>
    </source>
</evidence>
<name>A3IKR8_9CHRO</name>